<dbReference type="AlphaFoldDB" id="A0A4C1YS57"/>
<dbReference type="Proteomes" id="UP000299102">
    <property type="component" value="Unassembled WGS sequence"/>
</dbReference>
<evidence type="ECO:0000313" key="1">
    <source>
        <dbReference type="EMBL" id="GBP77823.1"/>
    </source>
</evidence>
<accession>A0A4C1YS57</accession>
<reference evidence="1 2" key="1">
    <citation type="journal article" date="2019" name="Commun. Biol.">
        <title>The bagworm genome reveals a unique fibroin gene that provides high tensile strength.</title>
        <authorList>
            <person name="Kono N."/>
            <person name="Nakamura H."/>
            <person name="Ohtoshi R."/>
            <person name="Tomita M."/>
            <person name="Numata K."/>
            <person name="Arakawa K."/>
        </authorList>
    </citation>
    <scope>NUCLEOTIDE SEQUENCE [LARGE SCALE GENOMIC DNA]</scope>
</reference>
<name>A0A4C1YS57_EUMVA</name>
<sequence>MSYGVVLFSIRLQLINGPARPVKYHMHLYNTKETLGFDQRCLRLVLCAGRRDNALVSGNTERLTLWRRLVLTYTECA</sequence>
<protein>
    <submittedName>
        <fullName evidence="1">Uncharacterized protein</fullName>
    </submittedName>
</protein>
<organism evidence="1 2">
    <name type="scientific">Eumeta variegata</name>
    <name type="common">Bagworm moth</name>
    <name type="synonym">Eumeta japonica</name>
    <dbReference type="NCBI Taxonomy" id="151549"/>
    <lineage>
        <taxon>Eukaryota</taxon>
        <taxon>Metazoa</taxon>
        <taxon>Ecdysozoa</taxon>
        <taxon>Arthropoda</taxon>
        <taxon>Hexapoda</taxon>
        <taxon>Insecta</taxon>
        <taxon>Pterygota</taxon>
        <taxon>Neoptera</taxon>
        <taxon>Endopterygota</taxon>
        <taxon>Lepidoptera</taxon>
        <taxon>Glossata</taxon>
        <taxon>Ditrysia</taxon>
        <taxon>Tineoidea</taxon>
        <taxon>Psychidae</taxon>
        <taxon>Oiketicinae</taxon>
        <taxon>Eumeta</taxon>
    </lineage>
</organism>
<proteinExistence type="predicted"/>
<keyword evidence="2" id="KW-1185">Reference proteome</keyword>
<evidence type="ECO:0000313" key="2">
    <source>
        <dbReference type="Proteomes" id="UP000299102"/>
    </source>
</evidence>
<comment type="caution">
    <text evidence="1">The sequence shown here is derived from an EMBL/GenBank/DDBJ whole genome shotgun (WGS) entry which is preliminary data.</text>
</comment>
<gene>
    <name evidence="1" type="ORF">EVAR_34364_1</name>
</gene>
<dbReference type="EMBL" id="BGZK01001348">
    <property type="protein sequence ID" value="GBP77823.1"/>
    <property type="molecule type" value="Genomic_DNA"/>
</dbReference>